<protein>
    <recommendedName>
        <fullName evidence="3">Proteasome assembly chaperone family protein</fullName>
    </recommendedName>
</protein>
<reference evidence="1" key="1">
    <citation type="submission" date="2019-03" db="EMBL/GenBank/DDBJ databases">
        <title>Lake Tanganyika Metagenome-Assembled Genomes (MAGs).</title>
        <authorList>
            <person name="Tran P."/>
        </authorList>
    </citation>
    <scope>NUCLEOTIDE SEQUENCE</scope>
    <source>
        <strain evidence="1">M_DeepCast_50m_m2_156</strain>
    </source>
</reference>
<dbReference type="EMBL" id="VGJJ01000020">
    <property type="protein sequence ID" value="MBM3282276.1"/>
    <property type="molecule type" value="Genomic_DNA"/>
</dbReference>
<dbReference type="SUPFAM" id="SSF159659">
    <property type="entry name" value="Cgl1923-like"/>
    <property type="match status" value="1"/>
</dbReference>
<accession>A0A8T4C6W5</accession>
<dbReference type="InterPro" id="IPR019151">
    <property type="entry name" value="Proteasome_assmbl_chaperone_2"/>
</dbReference>
<comment type="caution">
    <text evidence="1">The sequence shown here is derived from an EMBL/GenBank/DDBJ whole genome shotgun (WGS) entry which is preliminary data.</text>
</comment>
<evidence type="ECO:0008006" key="3">
    <source>
        <dbReference type="Google" id="ProtNLM"/>
    </source>
</evidence>
<gene>
    <name evidence="1" type="ORF">FJY86_02970</name>
</gene>
<dbReference type="Proteomes" id="UP000774699">
    <property type="component" value="Unassembled WGS sequence"/>
</dbReference>
<dbReference type="InterPro" id="IPR038389">
    <property type="entry name" value="PSMG2_sf"/>
</dbReference>
<proteinExistence type="predicted"/>
<evidence type="ECO:0000313" key="2">
    <source>
        <dbReference type="Proteomes" id="UP000774699"/>
    </source>
</evidence>
<dbReference type="Gene3D" id="3.40.50.10900">
    <property type="entry name" value="PAC-like subunit"/>
    <property type="match status" value="1"/>
</dbReference>
<dbReference type="PANTHER" id="PTHR35610">
    <property type="entry name" value="3-ISOPROPYLMALATE DEHYDRATASE-RELATED"/>
    <property type="match status" value="1"/>
</dbReference>
<name>A0A8T4C6W5_9ARCH</name>
<organism evidence="1 2">
    <name type="scientific">Candidatus Iainarchaeum sp</name>
    <dbReference type="NCBI Taxonomy" id="3101447"/>
    <lineage>
        <taxon>Archaea</taxon>
        <taxon>Candidatus Iainarchaeota</taxon>
        <taxon>Candidatus Iainarchaeia</taxon>
        <taxon>Candidatus Iainarchaeales</taxon>
        <taxon>Candidatus Iainarchaeaceae</taxon>
        <taxon>Candidatus Iainarchaeum</taxon>
    </lineage>
</organism>
<dbReference type="AlphaFoldDB" id="A0A8T4C6W5"/>
<sequence length="275" mass="30467">MVRLHSLGRKRVERVERMSTQVFIMEKPPVKGGIVFVGLPGIGLVGKIVVDYLVKELKPKKIAEILSDSFPPAVITKNGVVEMFMDHIYYLNHKGKPFYFVAGPVIPNWDQNVSNTNDQYDFSRTLVAAFKELGISEICTIAGLNIGEERMKITPHVIAAGTDKNTLEDWKKSGAKNDQPEGTIWGHAGLLLGIGKTQGIPGVCLMGETSARLVYGDPGASKSVLELLMKKYGFKLKMDKIEAETKEIEKAFQKLAETMQAEESGNKKLDLPYVR</sequence>
<evidence type="ECO:0000313" key="1">
    <source>
        <dbReference type="EMBL" id="MBM3282276.1"/>
    </source>
</evidence>
<dbReference type="PANTHER" id="PTHR35610:SF7">
    <property type="entry name" value="3-ISOPROPYLMALATE DEHYDRATASE"/>
    <property type="match status" value="1"/>
</dbReference>
<dbReference type="Pfam" id="PF09754">
    <property type="entry name" value="PAC2"/>
    <property type="match status" value="1"/>
</dbReference>